<dbReference type="Proteomes" id="UP000008363">
    <property type="component" value="Unassembled WGS sequence"/>
</dbReference>
<dbReference type="PRINTS" id="PR00081">
    <property type="entry name" value="GDHRDH"/>
</dbReference>
<dbReference type="RefSeq" id="WP_006334554.1">
    <property type="nucleotide sequence ID" value="NZ_BAHC01000125.1"/>
</dbReference>
<dbReference type="AlphaFoldDB" id="K6WXG1"/>
<comment type="caution">
    <text evidence="3">The sequence shown here is derived from an EMBL/GenBank/DDBJ whole genome shotgun (WGS) entry which is preliminary data.</text>
</comment>
<dbReference type="InterPro" id="IPR036291">
    <property type="entry name" value="NAD(P)-bd_dom_sf"/>
</dbReference>
<dbReference type="OrthoDB" id="9803333at2"/>
<keyword evidence="4" id="KW-1185">Reference proteome</keyword>
<dbReference type="GO" id="GO:0016491">
    <property type="term" value="F:oxidoreductase activity"/>
    <property type="evidence" value="ECO:0007669"/>
    <property type="project" value="UniProtKB-KW"/>
</dbReference>
<name>K6WXG1_9ACTN</name>
<keyword evidence="2" id="KW-0560">Oxidoreductase</keyword>
<dbReference type="PANTHER" id="PTHR43477:SF1">
    <property type="entry name" value="DIHYDROANTICAPSIN 7-DEHYDROGENASE"/>
    <property type="match status" value="1"/>
</dbReference>
<evidence type="ECO:0008006" key="5">
    <source>
        <dbReference type="Google" id="ProtNLM"/>
    </source>
</evidence>
<dbReference type="InterPro" id="IPR051122">
    <property type="entry name" value="SDR_DHRS6-like"/>
</dbReference>
<comment type="similarity">
    <text evidence="1">Belongs to the short-chain dehydrogenases/reductases (SDR) family.</text>
</comment>
<reference evidence="3 4" key="1">
    <citation type="submission" date="2012-08" db="EMBL/GenBank/DDBJ databases">
        <title>Whole genome shotgun sequence of Gordonia rhizosphera NBRC 16068.</title>
        <authorList>
            <person name="Takarada H."/>
            <person name="Isaki S."/>
            <person name="Hosoyama A."/>
            <person name="Tsuchikane K."/>
            <person name="Katsumata H."/>
            <person name="Baba S."/>
            <person name="Ohji S."/>
            <person name="Yamazaki S."/>
            <person name="Fujita N."/>
        </authorList>
    </citation>
    <scope>NUCLEOTIDE SEQUENCE [LARGE SCALE GENOMIC DNA]</scope>
    <source>
        <strain evidence="3 4">NBRC 16068</strain>
    </source>
</reference>
<evidence type="ECO:0000256" key="2">
    <source>
        <dbReference type="ARBA" id="ARBA00023002"/>
    </source>
</evidence>
<dbReference type="SUPFAM" id="SSF51735">
    <property type="entry name" value="NAD(P)-binding Rossmann-fold domains"/>
    <property type="match status" value="1"/>
</dbReference>
<evidence type="ECO:0000256" key="1">
    <source>
        <dbReference type="ARBA" id="ARBA00006484"/>
    </source>
</evidence>
<evidence type="ECO:0000313" key="4">
    <source>
        <dbReference type="Proteomes" id="UP000008363"/>
    </source>
</evidence>
<accession>K6WXG1</accession>
<dbReference type="STRING" id="1108045.GORHZ_125_01230"/>
<dbReference type="PANTHER" id="PTHR43477">
    <property type="entry name" value="DIHYDROANTICAPSIN 7-DEHYDROGENASE"/>
    <property type="match status" value="1"/>
</dbReference>
<dbReference type="Gene3D" id="3.40.50.720">
    <property type="entry name" value="NAD(P)-binding Rossmann-like Domain"/>
    <property type="match status" value="1"/>
</dbReference>
<organism evidence="3 4">
    <name type="scientific">Gordonia rhizosphera NBRC 16068</name>
    <dbReference type="NCBI Taxonomy" id="1108045"/>
    <lineage>
        <taxon>Bacteria</taxon>
        <taxon>Bacillati</taxon>
        <taxon>Actinomycetota</taxon>
        <taxon>Actinomycetes</taxon>
        <taxon>Mycobacteriales</taxon>
        <taxon>Gordoniaceae</taxon>
        <taxon>Gordonia</taxon>
    </lineage>
</organism>
<dbReference type="eggNOG" id="COG1028">
    <property type="taxonomic scope" value="Bacteria"/>
</dbReference>
<sequence>MPESLSGKRIVVIGGSSGFGERVAERGLRVGATVVVVGRDKAKVNRIVARFGQEFGDAVSGAAFDATHHHALDRFFDGIGDIDHLVSMVGGAMSGGFLDSTEELIRSTIEDKFYANLVIARRAAPHIRAGGSMMFTAGAGGRPQDAAGALVGNDAITMMVRGLAVELAPHVRVNAVAPAWTPTGLWRDVAADELERTRNQMARTIPLGRTADPDEVAAAYLFLIECGFITGQTIAVDGGVSLIS</sequence>
<protein>
    <recommendedName>
        <fullName evidence="5">Oxidoreductase</fullName>
    </recommendedName>
</protein>
<evidence type="ECO:0000313" key="3">
    <source>
        <dbReference type="EMBL" id="GAB91239.1"/>
    </source>
</evidence>
<dbReference type="InterPro" id="IPR002347">
    <property type="entry name" value="SDR_fam"/>
</dbReference>
<proteinExistence type="inferred from homology"/>
<dbReference type="Pfam" id="PF13561">
    <property type="entry name" value="adh_short_C2"/>
    <property type="match status" value="1"/>
</dbReference>
<gene>
    <name evidence="3" type="ORF">GORHZ_125_01230</name>
</gene>
<dbReference type="EMBL" id="BAHC01000125">
    <property type="protein sequence ID" value="GAB91239.1"/>
    <property type="molecule type" value="Genomic_DNA"/>
</dbReference>